<proteinExistence type="predicted"/>
<accession>A0ABN0TIZ3</accession>
<gene>
    <name evidence="2" type="ORF">GCM10009539_05120</name>
</gene>
<feature type="domain" description="N-acetyltransferase" evidence="1">
    <location>
        <begin position="14"/>
        <end position="166"/>
    </location>
</feature>
<dbReference type="PANTHER" id="PTHR42793:SF1">
    <property type="entry name" value="PEPTIDYL-LYSINE N-ACETYLTRANSFERASE PATZ"/>
    <property type="match status" value="1"/>
</dbReference>
<protein>
    <submittedName>
        <fullName evidence="2">Bifunctional GNAT family N-acetyltransferase/acetate--CoA ligase family protein</fullName>
    </submittedName>
</protein>
<dbReference type="GO" id="GO:0016874">
    <property type="term" value="F:ligase activity"/>
    <property type="evidence" value="ECO:0007669"/>
    <property type="project" value="UniProtKB-KW"/>
</dbReference>
<dbReference type="InterPro" id="IPR036291">
    <property type="entry name" value="NAD(P)-bd_dom_sf"/>
</dbReference>
<dbReference type="InterPro" id="IPR000182">
    <property type="entry name" value="GNAT_dom"/>
</dbReference>
<dbReference type="Gene3D" id="3.30.470.20">
    <property type="entry name" value="ATP-grasp fold, B domain"/>
    <property type="match status" value="1"/>
</dbReference>
<dbReference type="RefSeq" id="WP_344647074.1">
    <property type="nucleotide sequence ID" value="NZ_BAAAGX010000003.1"/>
</dbReference>
<dbReference type="SUPFAM" id="SSF55729">
    <property type="entry name" value="Acyl-CoA N-acyltransferases (Nat)"/>
    <property type="match status" value="1"/>
</dbReference>
<dbReference type="Pfam" id="PF13380">
    <property type="entry name" value="CoA_binding_2"/>
    <property type="match status" value="1"/>
</dbReference>
<dbReference type="SMART" id="SM00881">
    <property type="entry name" value="CoA_binding"/>
    <property type="match status" value="1"/>
</dbReference>
<dbReference type="SUPFAM" id="SSF56059">
    <property type="entry name" value="Glutathione synthetase ATP-binding domain-like"/>
    <property type="match status" value="1"/>
</dbReference>
<dbReference type="SUPFAM" id="SSF52210">
    <property type="entry name" value="Succinyl-CoA synthetase domains"/>
    <property type="match status" value="2"/>
</dbReference>
<dbReference type="CDD" id="cd04301">
    <property type="entry name" value="NAT_SF"/>
    <property type="match status" value="1"/>
</dbReference>
<comment type="caution">
    <text evidence="2">The sequence shown here is derived from an EMBL/GenBank/DDBJ whole genome shotgun (WGS) entry which is preliminary data.</text>
</comment>
<dbReference type="Gene3D" id="3.40.50.720">
    <property type="entry name" value="NAD(P)-binding Rossmann-like Domain"/>
    <property type="match status" value="1"/>
</dbReference>
<keyword evidence="2" id="KW-0436">Ligase</keyword>
<dbReference type="InterPro" id="IPR003781">
    <property type="entry name" value="CoA-bd"/>
</dbReference>
<dbReference type="PROSITE" id="PS51186">
    <property type="entry name" value="GNAT"/>
    <property type="match status" value="1"/>
</dbReference>
<name>A0ABN0TIZ3_9ACTN</name>
<dbReference type="InterPro" id="IPR013815">
    <property type="entry name" value="ATP_grasp_subdomain_1"/>
</dbReference>
<evidence type="ECO:0000313" key="2">
    <source>
        <dbReference type="EMBL" id="GAA0222890.1"/>
    </source>
</evidence>
<organism evidence="2 3">
    <name type="scientific">Cryptosporangium japonicum</name>
    <dbReference type="NCBI Taxonomy" id="80872"/>
    <lineage>
        <taxon>Bacteria</taxon>
        <taxon>Bacillati</taxon>
        <taxon>Actinomycetota</taxon>
        <taxon>Actinomycetes</taxon>
        <taxon>Cryptosporangiales</taxon>
        <taxon>Cryptosporangiaceae</taxon>
        <taxon>Cryptosporangium</taxon>
    </lineage>
</organism>
<dbReference type="Gene3D" id="3.40.630.30">
    <property type="match status" value="1"/>
</dbReference>
<reference evidence="2 3" key="1">
    <citation type="journal article" date="2019" name="Int. J. Syst. Evol. Microbiol.">
        <title>The Global Catalogue of Microorganisms (GCM) 10K type strain sequencing project: providing services to taxonomists for standard genome sequencing and annotation.</title>
        <authorList>
            <consortium name="The Broad Institute Genomics Platform"/>
            <consortium name="The Broad Institute Genome Sequencing Center for Infectious Disease"/>
            <person name="Wu L."/>
            <person name="Ma J."/>
        </authorList>
    </citation>
    <scope>NUCLEOTIDE SEQUENCE [LARGE SCALE GENOMIC DNA]</scope>
    <source>
        <strain evidence="2 3">JCM 10425</strain>
    </source>
</reference>
<dbReference type="Pfam" id="PF13607">
    <property type="entry name" value="Succ_CoA_lig"/>
    <property type="match status" value="1"/>
</dbReference>
<dbReference type="EMBL" id="BAAAGX010000003">
    <property type="protein sequence ID" value="GAA0222890.1"/>
    <property type="molecule type" value="Genomic_DNA"/>
</dbReference>
<dbReference type="Gene3D" id="3.40.50.261">
    <property type="entry name" value="Succinyl-CoA synthetase domains"/>
    <property type="match status" value="2"/>
</dbReference>
<dbReference type="InterPro" id="IPR032875">
    <property type="entry name" value="Succ_CoA_lig_flav_dom"/>
</dbReference>
<sequence length="896" mass="90176">MNNVEALLADGSVVLVRPVVPADADGLRHLHVDASGTSRRMRFFTVGDVTAKMYADHLAYPDDEHLALVAVRDGELLGVASAEPVGTDPAVAEVALMVTDRLHHAGIGTLLLEHLAAASRRAGITRFTADVLSENRAMMTVFADAGFTVSMARPEASTVSVSVDLTGTAVLAAAVADRERRADAASLAPVLAPSSIVVVGAGRHPGGVGRAVLTNLLAGGFAGRLAAVNPHVGPGATIGDVPAYPAVADVPGPLDLAVVAVPSGTVAAALAECGRAGVRAAVVLSSGFAETGGRDAERELVAVAHRYGMRLVGPNCLGVVNLDPAVRLNATFADLRTSPAPEGAGTGLASQSGALGIAVLDAAARRGIAVSQFLSLGNKADVSGNDALLYWEDAPGVRVIALYLESIGNPRRFRRIAARIAQHKPVVALRSGRSAAGARAGASHTAAAATPDATATALFRDTGVLAVDTTEELLDVTALLAAQPVPAGTRIGVVGNAGGPGALTADAAAAAGARIPELSDATTAALRRELPRAAAVSNPVDLGAEATPGAYRSALATLFASGEVDAVVVLHAVTRAQPVTAVVDAVRRAADAHPGVPTAGVLLGAEPPRGGAVPWFPFGESAARAVARAGHLGAWRARPHLPAAVPGFDEAAVTDLLATAPRSAGGWLGAEAAQRLLELVGVPTCFTVPVAGADAAVRAAAELGGPVVVKSAALGLVHKTERNAVAVGLTTPADVAAAATAISRSTGSDALLVQTMATGRLELTAGLVAPAGGAPVVLVGAGGVHEEVLADKALATCPLDAGASVALLDELRCAPLLRGHRGSPPLNRAAVADVLDRLARLAAVAPQIAELDLNPLLLDEHRVTAVDIAVRCHPSTPDGRPPHRDPVADDYARALG</sequence>
<dbReference type="PANTHER" id="PTHR42793">
    <property type="entry name" value="COA BINDING DOMAIN CONTAINING PROTEIN"/>
    <property type="match status" value="1"/>
</dbReference>
<keyword evidence="3" id="KW-1185">Reference proteome</keyword>
<dbReference type="InterPro" id="IPR016181">
    <property type="entry name" value="Acyl_CoA_acyltransferase"/>
</dbReference>
<dbReference type="Gene3D" id="3.30.1490.20">
    <property type="entry name" value="ATP-grasp fold, A domain"/>
    <property type="match status" value="1"/>
</dbReference>
<evidence type="ECO:0000313" key="3">
    <source>
        <dbReference type="Proteomes" id="UP001500967"/>
    </source>
</evidence>
<evidence type="ECO:0000259" key="1">
    <source>
        <dbReference type="PROSITE" id="PS51186"/>
    </source>
</evidence>
<dbReference type="InterPro" id="IPR016102">
    <property type="entry name" value="Succinyl-CoA_synth-like"/>
</dbReference>
<dbReference type="Pfam" id="PF00583">
    <property type="entry name" value="Acetyltransf_1"/>
    <property type="match status" value="1"/>
</dbReference>
<dbReference type="SUPFAM" id="SSF51735">
    <property type="entry name" value="NAD(P)-binding Rossmann-fold domains"/>
    <property type="match status" value="1"/>
</dbReference>
<dbReference type="Proteomes" id="UP001500967">
    <property type="component" value="Unassembled WGS sequence"/>
</dbReference>
<dbReference type="Pfam" id="PF13549">
    <property type="entry name" value="ATP-grasp_5"/>
    <property type="match status" value="1"/>
</dbReference>